<dbReference type="PRINTS" id="PR00455">
    <property type="entry name" value="HTHTETR"/>
</dbReference>
<keyword evidence="3" id="KW-0804">Transcription</keyword>
<gene>
    <name evidence="6" type="ORF">BKG82_01490</name>
</gene>
<protein>
    <submittedName>
        <fullName evidence="6">TetR family transcriptional regulator</fullName>
    </submittedName>
</protein>
<dbReference type="GO" id="GO:0000976">
    <property type="term" value="F:transcription cis-regulatory region binding"/>
    <property type="evidence" value="ECO:0007669"/>
    <property type="project" value="TreeGrafter"/>
</dbReference>
<dbReference type="PROSITE" id="PS50977">
    <property type="entry name" value="HTH_TETR_2"/>
    <property type="match status" value="1"/>
</dbReference>
<dbReference type="Gene3D" id="1.10.357.10">
    <property type="entry name" value="Tetracycline Repressor, domain 2"/>
    <property type="match status" value="1"/>
</dbReference>
<dbReference type="Pfam" id="PF00440">
    <property type="entry name" value="TetR_N"/>
    <property type="match status" value="1"/>
</dbReference>
<evidence type="ECO:0000256" key="4">
    <source>
        <dbReference type="PROSITE-ProRule" id="PRU00335"/>
    </source>
</evidence>
<organism evidence="6 7">
    <name type="scientific">Mycobacteroides chelonae</name>
    <name type="common">Mycobacterium chelonae</name>
    <dbReference type="NCBI Taxonomy" id="1774"/>
    <lineage>
        <taxon>Bacteria</taxon>
        <taxon>Bacillati</taxon>
        <taxon>Actinomycetota</taxon>
        <taxon>Actinomycetes</taxon>
        <taxon>Mycobacteriales</taxon>
        <taxon>Mycobacteriaceae</taxon>
        <taxon>Mycobacteroides</taxon>
    </lineage>
</organism>
<comment type="caution">
    <text evidence="6">The sequence shown here is derived from an EMBL/GenBank/DDBJ whole genome shotgun (WGS) entry which is preliminary data.</text>
</comment>
<feature type="domain" description="HTH tetR-type" evidence="5">
    <location>
        <begin position="19"/>
        <end position="79"/>
    </location>
</feature>
<name>A0A1S1M016_MYCCH</name>
<dbReference type="AlphaFoldDB" id="A0A1S1M016"/>
<dbReference type="InterPro" id="IPR001647">
    <property type="entry name" value="HTH_TetR"/>
</dbReference>
<dbReference type="PANTHER" id="PTHR30055">
    <property type="entry name" value="HTH-TYPE TRANSCRIPTIONAL REGULATOR RUTR"/>
    <property type="match status" value="1"/>
</dbReference>
<accession>A0A1S1M016</accession>
<dbReference type="PANTHER" id="PTHR30055:SF234">
    <property type="entry name" value="HTH-TYPE TRANSCRIPTIONAL REGULATOR BETI"/>
    <property type="match status" value="1"/>
</dbReference>
<evidence type="ECO:0000256" key="1">
    <source>
        <dbReference type="ARBA" id="ARBA00023015"/>
    </source>
</evidence>
<feature type="DNA-binding region" description="H-T-H motif" evidence="4">
    <location>
        <begin position="42"/>
        <end position="61"/>
    </location>
</feature>
<evidence type="ECO:0000313" key="6">
    <source>
        <dbReference type="EMBL" id="OHU60792.1"/>
    </source>
</evidence>
<dbReference type="Pfam" id="PF17925">
    <property type="entry name" value="TetR_C_20"/>
    <property type="match status" value="1"/>
</dbReference>
<dbReference type="InterPro" id="IPR041642">
    <property type="entry name" value="KstR_C"/>
</dbReference>
<dbReference type="InterPro" id="IPR050109">
    <property type="entry name" value="HTH-type_TetR-like_transc_reg"/>
</dbReference>
<dbReference type="InterPro" id="IPR009057">
    <property type="entry name" value="Homeodomain-like_sf"/>
</dbReference>
<keyword evidence="2 4" id="KW-0238">DNA-binding</keyword>
<evidence type="ECO:0000313" key="7">
    <source>
        <dbReference type="Proteomes" id="UP000180043"/>
    </source>
</evidence>
<dbReference type="GO" id="GO:0003700">
    <property type="term" value="F:DNA-binding transcription factor activity"/>
    <property type="evidence" value="ECO:0007669"/>
    <property type="project" value="TreeGrafter"/>
</dbReference>
<dbReference type="Proteomes" id="UP000180043">
    <property type="component" value="Unassembled WGS sequence"/>
</dbReference>
<dbReference type="EMBL" id="MLIQ01000006">
    <property type="protein sequence ID" value="OHU60792.1"/>
    <property type="molecule type" value="Genomic_DNA"/>
</dbReference>
<proteinExistence type="predicted"/>
<evidence type="ECO:0000259" key="5">
    <source>
        <dbReference type="PROSITE" id="PS50977"/>
    </source>
</evidence>
<evidence type="ECO:0000256" key="2">
    <source>
        <dbReference type="ARBA" id="ARBA00023125"/>
    </source>
</evidence>
<keyword evidence="1" id="KW-0805">Transcription regulation</keyword>
<evidence type="ECO:0000256" key="3">
    <source>
        <dbReference type="ARBA" id="ARBA00023163"/>
    </source>
</evidence>
<dbReference type="SUPFAM" id="SSF46689">
    <property type="entry name" value="Homeodomain-like"/>
    <property type="match status" value="1"/>
</dbReference>
<reference evidence="6 7" key="1">
    <citation type="submission" date="2016-10" db="EMBL/GenBank/DDBJ databases">
        <title>Evaluation of Human, Veterinary and Environmental Mycobacterium chelonae Isolates by Core Genome Phylogenomic Analysis, Targeted Gene Comparison, and Anti-microbial Susceptibility Patterns: A Tale of Mistaken Identities.</title>
        <authorList>
            <person name="Fogelson S.B."/>
            <person name="Camus A.C."/>
            <person name="Lorenz W."/>
            <person name="Vasireddy R."/>
            <person name="Vasireddy S."/>
            <person name="Smith T."/>
            <person name="Brown-Elliott B.A."/>
            <person name="Wallace R.J.Jr."/>
            <person name="Hasan N.A."/>
            <person name="Reischl U."/>
            <person name="Sanchez S."/>
        </authorList>
    </citation>
    <scope>NUCLEOTIDE SEQUENCE [LARGE SCALE GENOMIC DNA]</scope>
    <source>
        <strain evidence="6 7">15515</strain>
    </source>
</reference>
<sequence>MPSASRGREPASPSTPAQKARCDRILSVAAKLGARQGLEAVRMQEVADRSEVSTATLYRYYPTKHHLFAALLFRYSQHPSLPAKPSGCPITDATELMVQMVRSTLAVPLLAKAMIVSVNVLRAESEFARDFQVRRSILAVAGKSAPTAEDAQLALLVEQMAFGVLCWAVMGETTPDQAERNMRKACALLLAPWRDAAE</sequence>